<evidence type="ECO:0000313" key="2">
    <source>
        <dbReference type="Ensembl" id="ENSCINP00000026331.2"/>
    </source>
</evidence>
<dbReference type="AlphaFoldDB" id="F6SBN9"/>
<dbReference type="HOGENOM" id="CLU_1668796_0_0_1"/>
<reference evidence="2" key="3">
    <citation type="submission" date="2025-08" db="UniProtKB">
        <authorList>
            <consortium name="Ensembl"/>
        </authorList>
    </citation>
    <scope>IDENTIFICATION</scope>
</reference>
<dbReference type="OMA" id="HGISEQH"/>
<dbReference type="Ensembl" id="ENSCINT00000026577.2">
    <property type="protein sequence ID" value="ENSCINP00000026331.2"/>
    <property type="gene ID" value="ENSCING00000014610.2"/>
</dbReference>
<reference evidence="3" key="1">
    <citation type="journal article" date="2002" name="Science">
        <title>The draft genome of Ciona intestinalis: insights into chordate and vertebrate origins.</title>
        <authorList>
            <person name="Dehal P."/>
            <person name="Satou Y."/>
            <person name="Campbell R.K."/>
            <person name="Chapman J."/>
            <person name="Degnan B."/>
            <person name="De Tomaso A."/>
            <person name="Davidson B."/>
            <person name="Di Gregorio A."/>
            <person name="Gelpke M."/>
            <person name="Goodstein D.M."/>
            <person name="Harafuji N."/>
            <person name="Hastings K.E."/>
            <person name="Ho I."/>
            <person name="Hotta K."/>
            <person name="Huang W."/>
            <person name="Kawashima T."/>
            <person name="Lemaire P."/>
            <person name="Martinez D."/>
            <person name="Meinertzhagen I.A."/>
            <person name="Necula S."/>
            <person name="Nonaka M."/>
            <person name="Putnam N."/>
            <person name="Rash S."/>
            <person name="Saiga H."/>
            <person name="Satake M."/>
            <person name="Terry A."/>
            <person name="Yamada L."/>
            <person name="Wang H.G."/>
            <person name="Awazu S."/>
            <person name="Azumi K."/>
            <person name="Boore J."/>
            <person name="Branno M."/>
            <person name="Chin-Bow S."/>
            <person name="DeSantis R."/>
            <person name="Doyle S."/>
            <person name="Francino P."/>
            <person name="Keys D.N."/>
            <person name="Haga S."/>
            <person name="Hayashi H."/>
            <person name="Hino K."/>
            <person name="Imai K.S."/>
            <person name="Inaba K."/>
            <person name="Kano S."/>
            <person name="Kobayashi K."/>
            <person name="Kobayashi M."/>
            <person name="Lee B.I."/>
            <person name="Makabe K.W."/>
            <person name="Manohar C."/>
            <person name="Matassi G."/>
            <person name="Medina M."/>
            <person name="Mochizuki Y."/>
            <person name="Mount S."/>
            <person name="Morishita T."/>
            <person name="Miura S."/>
            <person name="Nakayama A."/>
            <person name="Nishizaka S."/>
            <person name="Nomoto H."/>
            <person name="Ohta F."/>
            <person name="Oishi K."/>
            <person name="Rigoutsos I."/>
            <person name="Sano M."/>
            <person name="Sasaki A."/>
            <person name="Sasakura Y."/>
            <person name="Shoguchi E."/>
            <person name="Shin-i T."/>
            <person name="Spagnuolo A."/>
            <person name="Stainier D."/>
            <person name="Suzuki M.M."/>
            <person name="Tassy O."/>
            <person name="Takatori N."/>
            <person name="Tokuoka M."/>
            <person name="Yagi K."/>
            <person name="Yoshizaki F."/>
            <person name="Wada S."/>
            <person name="Zhang C."/>
            <person name="Hyatt P.D."/>
            <person name="Larimer F."/>
            <person name="Detter C."/>
            <person name="Doggett N."/>
            <person name="Glavina T."/>
            <person name="Hawkins T."/>
            <person name="Richardson P."/>
            <person name="Lucas S."/>
            <person name="Kohara Y."/>
            <person name="Levine M."/>
            <person name="Satoh N."/>
            <person name="Rokhsar D.S."/>
        </authorList>
    </citation>
    <scope>NUCLEOTIDE SEQUENCE [LARGE SCALE GENOMIC DNA]</scope>
</reference>
<keyword evidence="1" id="KW-1133">Transmembrane helix</keyword>
<reference evidence="2" key="2">
    <citation type="journal article" date="2008" name="Genome Biol.">
        <title>Improved genome assembly and evidence-based global gene model set for the chordate Ciona intestinalis: new insight into intron and operon populations.</title>
        <authorList>
            <person name="Satou Y."/>
            <person name="Mineta K."/>
            <person name="Ogasawara M."/>
            <person name="Sasakura Y."/>
            <person name="Shoguchi E."/>
            <person name="Ueno K."/>
            <person name="Yamada L."/>
            <person name="Matsumoto J."/>
            <person name="Wasserscheid J."/>
            <person name="Dewar K."/>
            <person name="Wiley G.B."/>
            <person name="Macmil S.L."/>
            <person name="Roe B.A."/>
            <person name="Zeller R.W."/>
            <person name="Hastings K.E."/>
            <person name="Lemaire P."/>
            <person name="Lindquist E."/>
            <person name="Endo T."/>
            <person name="Hotta K."/>
            <person name="Inaba K."/>
        </authorList>
    </citation>
    <scope>NUCLEOTIDE SEQUENCE [LARGE SCALE GENOMIC DNA]</scope>
    <source>
        <strain evidence="2">wild type</strain>
    </source>
</reference>
<protein>
    <submittedName>
        <fullName evidence="2">Uncharacterized protein</fullName>
    </submittedName>
</protein>
<evidence type="ECO:0000313" key="3">
    <source>
        <dbReference type="Proteomes" id="UP000008144"/>
    </source>
</evidence>
<reference evidence="2" key="4">
    <citation type="submission" date="2025-09" db="UniProtKB">
        <authorList>
            <consortium name="Ensembl"/>
        </authorList>
    </citation>
    <scope>IDENTIFICATION</scope>
</reference>
<accession>F6SBN9</accession>
<organism evidence="2 3">
    <name type="scientific">Ciona intestinalis</name>
    <name type="common">Transparent sea squirt</name>
    <name type="synonym">Ascidia intestinalis</name>
    <dbReference type="NCBI Taxonomy" id="7719"/>
    <lineage>
        <taxon>Eukaryota</taxon>
        <taxon>Metazoa</taxon>
        <taxon>Chordata</taxon>
        <taxon>Tunicata</taxon>
        <taxon>Ascidiacea</taxon>
        <taxon>Phlebobranchia</taxon>
        <taxon>Cionidae</taxon>
        <taxon>Ciona</taxon>
    </lineage>
</organism>
<evidence type="ECO:0000256" key="1">
    <source>
        <dbReference type="SAM" id="Phobius"/>
    </source>
</evidence>
<name>F6SBN9_CIOIN</name>
<feature type="transmembrane region" description="Helical" evidence="1">
    <location>
        <begin position="28"/>
        <end position="51"/>
    </location>
</feature>
<sequence length="158" mass="18548">MGTAVQFRCNWCLVFYQRVNRIRREAPVLFEIILALLILCIFLVMDVVWLGHVHAQEIQELDELHSSDLERFRKQFDSQMHGISEQHKHLGNDLMSAHAAQVNQVKLDHQVDLEKRIQAIQDQLSGILGLSKTYWEKHASDHHVEFEFRPQDFQPPPE</sequence>
<dbReference type="EMBL" id="EAAA01002293">
    <property type="status" value="NOT_ANNOTATED_CDS"/>
    <property type="molecule type" value="Genomic_DNA"/>
</dbReference>
<dbReference type="InParanoid" id="F6SBN9"/>
<keyword evidence="1" id="KW-0472">Membrane</keyword>
<keyword evidence="3" id="KW-1185">Reference proteome</keyword>
<dbReference type="Proteomes" id="UP000008144">
    <property type="component" value="Chromosome 6"/>
</dbReference>
<keyword evidence="1" id="KW-0812">Transmembrane</keyword>
<proteinExistence type="predicted"/>